<dbReference type="EMBL" id="VIGX01000026">
    <property type="protein sequence ID" value="TWS25562.1"/>
    <property type="molecule type" value="Genomic_DNA"/>
</dbReference>
<dbReference type="Proteomes" id="UP000319375">
    <property type="component" value="Unassembled WGS sequence"/>
</dbReference>
<comment type="caution">
    <text evidence="1">The sequence shown here is derived from an EMBL/GenBank/DDBJ whole genome shotgun (WGS) entry which is preliminary data.</text>
</comment>
<dbReference type="OrthoDB" id="4774943at2"/>
<reference evidence="1 2" key="1">
    <citation type="submission" date="2019-06" db="EMBL/GenBank/DDBJ databases">
        <title>Tsukamurella conjunctivitidis sp. nov., Tsukamurella assacharolytica sp. nov. and Tsukamurella sputae sp. nov. isolated from patients with conjunctivitis, bacteraemia (lymphoma) and respiratory infection (sputum) in Hong Kong.</title>
        <authorList>
            <person name="Teng J.L.L."/>
            <person name="Lee H.H."/>
            <person name="Fong J.Y.H."/>
            <person name="Fok K.M.N."/>
            <person name="Lau S.K.P."/>
            <person name="Woo P.C.Y."/>
        </authorList>
    </citation>
    <scope>NUCLEOTIDE SEQUENCE [LARGE SCALE GENOMIC DNA]</scope>
    <source>
        <strain evidence="1 2">HKU72</strain>
    </source>
</reference>
<protein>
    <submittedName>
        <fullName evidence="1">Uncharacterized protein</fullName>
    </submittedName>
</protein>
<organism evidence="1 2">
    <name type="scientific">Tsukamurella conjunctivitidis</name>
    <dbReference type="NCBI Taxonomy" id="2592068"/>
    <lineage>
        <taxon>Bacteria</taxon>
        <taxon>Bacillati</taxon>
        <taxon>Actinomycetota</taxon>
        <taxon>Actinomycetes</taxon>
        <taxon>Mycobacteriales</taxon>
        <taxon>Tsukamurellaceae</taxon>
        <taxon>Tsukamurella</taxon>
    </lineage>
</organism>
<accession>A0A5C5RSI1</accession>
<sequence length="104" mass="11220">MSITSTPKLRELALGAKLLRSQPQFIGHTELANLVADWIEAEVLMWDTAEKIVELTNAVAADISGGRAGSVEFGKDPDGNPAIQIDTSVHAHRIIAALTREDDE</sequence>
<keyword evidence="2" id="KW-1185">Reference proteome</keyword>
<evidence type="ECO:0000313" key="2">
    <source>
        <dbReference type="Proteomes" id="UP000319375"/>
    </source>
</evidence>
<name>A0A5C5RSI1_9ACTN</name>
<gene>
    <name evidence="1" type="ORF">FK530_22850</name>
</gene>
<dbReference type="AlphaFoldDB" id="A0A5C5RSI1"/>
<proteinExistence type="predicted"/>
<evidence type="ECO:0000313" key="1">
    <source>
        <dbReference type="EMBL" id="TWS25562.1"/>
    </source>
</evidence>
<dbReference type="RefSeq" id="WP_146489237.1">
    <property type="nucleotide sequence ID" value="NZ_VIGX01000026.1"/>
</dbReference>